<dbReference type="Gene3D" id="3.30.379.10">
    <property type="entry name" value="Chitobiase/beta-hexosaminidase domain 2-like"/>
    <property type="match status" value="1"/>
</dbReference>
<organism evidence="4 5">
    <name type="scientific">Discina gigas</name>
    <dbReference type="NCBI Taxonomy" id="1032678"/>
    <lineage>
        <taxon>Eukaryota</taxon>
        <taxon>Fungi</taxon>
        <taxon>Dikarya</taxon>
        <taxon>Ascomycota</taxon>
        <taxon>Pezizomycotina</taxon>
        <taxon>Pezizomycetes</taxon>
        <taxon>Pezizales</taxon>
        <taxon>Discinaceae</taxon>
        <taxon>Discina</taxon>
    </lineage>
</organism>
<protein>
    <recommendedName>
        <fullName evidence="3">Gylcosyl hydrolase 115 C-terminal domain-containing protein</fullName>
    </recommendedName>
</protein>
<proteinExistence type="predicted"/>
<dbReference type="Proteomes" id="UP001447188">
    <property type="component" value="Unassembled WGS sequence"/>
</dbReference>
<dbReference type="Gene3D" id="2.60.120.1620">
    <property type="match status" value="1"/>
</dbReference>
<gene>
    <name evidence="4" type="ORF">Q9L58_008951</name>
</gene>
<keyword evidence="5" id="KW-1185">Reference proteome</keyword>
<feature type="domain" description="Gylcosyl hydrolase 115 C-terminal" evidence="3">
    <location>
        <begin position="821"/>
        <end position="993"/>
    </location>
</feature>
<evidence type="ECO:0000256" key="1">
    <source>
        <dbReference type="ARBA" id="ARBA00022801"/>
    </source>
</evidence>
<dbReference type="PANTHER" id="PTHR37842">
    <property type="match status" value="1"/>
</dbReference>
<keyword evidence="1" id="KW-0378">Hydrolase</keyword>
<dbReference type="InterPro" id="IPR031924">
    <property type="entry name" value="GH115"/>
</dbReference>
<dbReference type="InterPro" id="IPR041437">
    <property type="entry name" value="GH115_C"/>
</dbReference>
<dbReference type="Pfam" id="PF15979">
    <property type="entry name" value="Glyco_hydro_115"/>
    <property type="match status" value="1"/>
</dbReference>
<feature type="chain" id="PRO_5046224122" description="Gylcosyl hydrolase 115 C-terminal domain-containing protein" evidence="2">
    <location>
        <begin position="28"/>
        <end position="997"/>
    </location>
</feature>
<dbReference type="Gene3D" id="3.20.20.520">
    <property type="entry name" value="Glycosyl hydrolase family 115"/>
    <property type="match status" value="1"/>
</dbReference>
<dbReference type="Pfam" id="PF17829">
    <property type="entry name" value="GH115_C"/>
    <property type="match status" value="1"/>
</dbReference>
<dbReference type="InterPro" id="IPR029018">
    <property type="entry name" value="Hex-like_dom2"/>
</dbReference>
<evidence type="ECO:0000313" key="4">
    <source>
        <dbReference type="EMBL" id="KAL0632158.1"/>
    </source>
</evidence>
<accession>A0ABR3G880</accession>
<comment type="caution">
    <text evidence="4">The sequence shown here is derived from an EMBL/GenBank/DDBJ whole genome shotgun (WGS) entry which is preliminary data.</text>
</comment>
<evidence type="ECO:0000256" key="2">
    <source>
        <dbReference type="SAM" id="SignalP"/>
    </source>
</evidence>
<dbReference type="PANTHER" id="PTHR37842:SF2">
    <property type="entry name" value="GYLCOSYL HYDROLASE 115 C-TERMINAL DOMAIN-CONTAINING PROTEIN"/>
    <property type="match status" value="1"/>
</dbReference>
<sequence length="997" mass="111666">MLRDQFLRTFSFLAIFALFLNPLFVSAIGQKKTVSFERVDGSIDLVARGETAALLLDDKDWPGVIRAAKDLAEDFDRATGHGLTLKLQTAGATSATNSKFAILVGTIGKSTLIDGLVKSGKIDVSKITGKWESFQTQIVKDPLPGITSALVIAGSDKRGSIFGIYDISEQIGVSPWYFWADVPVVRHSSVYALDVVKVQGPPSVKYRGIFLNDEQPALTNWVKDNFPAGKYGPGFNHEFHSLLFELLLRLRANFFWPTMWDGMFSVDDPKNQETADMYGIVMSTSHTEPLSRSTKEWNVLGNGTWDYNTNSKNIQDYWVDGVQRGKPYENYWTMGMRGNGDNILSENVVTELLEKIVADQRQILKDVLEVDDLTKVPQVWCLYKDIQSYYEAGLRVPDDVTLLWSDDNWGNMRRLPSGNETTRIGGAGVYYHFDFVGDPRDYKWINTMQLQKVWEQLHLSYERMARQIWIVNVGDLKTLELPISYFLDLAYDFDTWGPINKVYDWEVAWVAREFGEEFAAETASIIDTYGKYAGRRKFELVDPSTYNIINYREAETVLQGWKDLYDRAQAVYTKVSHGAKPAYFQLVLYPVQAAYIVHDIYVSSARNNLYAGQSRNSANALADYVLKRFKDDHALTDQYHKLLDGKWNHMASQTHLGYSYWQQPMRNTLPPLAWAQLSENSLAGSLGVSVESSNGSVPGDNLYNAVSFSNNTLVLPVLDPFSSSQSRWIEIFSKGTDSFNFTIKPHNPWVKVNPSSGFIRSDSKDITDVRVEVSVDWAAAPEGYNIAFIDIFSSASYGNFGAPSVNLPINKTSIPSSFKNGFVESNKYISIEPAHASRNTSVAGAKYEVITQLGRTLSSVALYPVLAPTQTPPDSPRLEYDIYVFTASAKASITLYLAVALNQDPARHLKYAIAIDDAAPQIVQYISEAKPLDMPAGWSQAVIDTVWKSVTSHAITQAGKHTLKIWAIEPGVVFQKIIVDFGGVRPSYLGPPESFRA</sequence>
<name>A0ABR3G880_9PEZI</name>
<reference evidence="4 5" key="1">
    <citation type="submission" date="2024-02" db="EMBL/GenBank/DDBJ databases">
        <title>Discinaceae phylogenomics.</title>
        <authorList>
            <person name="Dirks A.C."/>
            <person name="James T.Y."/>
        </authorList>
    </citation>
    <scope>NUCLEOTIDE SEQUENCE [LARGE SCALE GENOMIC DNA]</scope>
    <source>
        <strain evidence="4 5">ACD0624</strain>
    </source>
</reference>
<dbReference type="EMBL" id="JBBBZM010000183">
    <property type="protein sequence ID" value="KAL0632158.1"/>
    <property type="molecule type" value="Genomic_DNA"/>
</dbReference>
<evidence type="ECO:0000259" key="3">
    <source>
        <dbReference type="Pfam" id="PF17829"/>
    </source>
</evidence>
<dbReference type="InterPro" id="IPR042301">
    <property type="entry name" value="GH115_sf"/>
</dbReference>
<feature type="signal peptide" evidence="2">
    <location>
        <begin position="1"/>
        <end position="27"/>
    </location>
</feature>
<keyword evidence="2" id="KW-0732">Signal</keyword>
<evidence type="ECO:0000313" key="5">
    <source>
        <dbReference type="Proteomes" id="UP001447188"/>
    </source>
</evidence>
<dbReference type="Gene3D" id="1.20.58.2150">
    <property type="match status" value="1"/>
</dbReference>